<evidence type="ECO:0000313" key="1">
    <source>
        <dbReference type="EMBL" id="OGY59435.1"/>
    </source>
</evidence>
<sequence length="226" mass="25869">MARQIIKKQAIRLRKGGYSYNYIKEKLSVSKGTLSYWLRDVPYSPNEEIIRRIGLGRLKMAIFKSRQKMDSIEKAQGEAVKEIGNLTKRDLLMLGIGLYMGEGSKTTGVIRIINSNSEILSFAINWFKKACGLTTKNFSLAIHLYPDNNIKKCLRHWSRLTGIPLKQFGKTQIDGRMDKKLFKRGKLPFGTAHLTIRSNNSPEYGIFLFRKIMAWMEVAMKQAGMV</sequence>
<proteinExistence type="predicted"/>
<dbReference type="AlphaFoldDB" id="A0A1G1Z482"/>
<protein>
    <submittedName>
        <fullName evidence="1">Uncharacterized protein</fullName>
    </submittedName>
</protein>
<dbReference type="Proteomes" id="UP000178515">
    <property type="component" value="Unassembled WGS sequence"/>
</dbReference>
<name>A0A1G1Z482_9BACT</name>
<dbReference type="EMBL" id="MHIX01000015">
    <property type="protein sequence ID" value="OGY59435.1"/>
    <property type="molecule type" value="Genomic_DNA"/>
</dbReference>
<comment type="caution">
    <text evidence="1">The sequence shown here is derived from an EMBL/GenBank/DDBJ whole genome shotgun (WGS) entry which is preliminary data.</text>
</comment>
<accession>A0A1G1Z482</accession>
<evidence type="ECO:0000313" key="2">
    <source>
        <dbReference type="Proteomes" id="UP000178515"/>
    </source>
</evidence>
<organism evidence="1 2">
    <name type="scientific">Candidatus Colwellbacteria bacterium RIFCSPHIGHO2_12_FULL_44_17</name>
    <dbReference type="NCBI Taxonomy" id="1797689"/>
    <lineage>
        <taxon>Bacteria</taxon>
        <taxon>Candidatus Colwelliibacteriota</taxon>
    </lineage>
</organism>
<reference evidence="1 2" key="1">
    <citation type="journal article" date="2016" name="Nat. Commun.">
        <title>Thousands of microbial genomes shed light on interconnected biogeochemical processes in an aquifer system.</title>
        <authorList>
            <person name="Anantharaman K."/>
            <person name="Brown C.T."/>
            <person name="Hug L.A."/>
            <person name="Sharon I."/>
            <person name="Castelle C.J."/>
            <person name="Probst A.J."/>
            <person name="Thomas B.C."/>
            <person name="Singh A."/>
            <person name="Wilkins M.J."/>
            <person name="Karaoz U."/>
            <person name="Brodie E.L."/>
            <person name="Williams K.H."/>
            <person name="Hubbard S.S."/>
            <person name="Banfield J.F."/>
        </authorList>
    </citation>
    <scope>NUCLEOTIDE SEQUENCE [LARGE SCALE GENOMIC DNA]</scope>
</reference>
<gene>
    <name evidence="1" type="ORF">A3F24_00865</name>
</gene>